<name>A0A1P8KA84_9BURK</name>
<proteinExistence type="predicted"/>
<gene>
    <name evidence="1" type="ORF">RS694_10335</name>
</gene>
<dbReference type="EMBL" id="CP019239">
    <property type="protein sequence ID" value="APW42892.1"/>
    <property type="molecule type" value="Genomic_DNA"/>
</dbReference>
<dbReference type="STRING" id="1484693.RS694_10335"/>
<dbReference type="KEGG" id="rsb:RS694_10335"/>
<dbReference type="Proteomes" id="UP000186110">
    <property type="component" value="Chromosome"/>
</dbReference>
<keyword evidence="2" id="KW-1185">Reference proteome</keyword>
<sequence>MNENFKTLIENARTLAADKGLSWHIPLDEKGIALKGHSWNLRHLSKDGKPTTYVLRKFSEFEDAQAELVARGVLDQSELGQRPVSAHWQDLIKAFVLDHVVVRSKSLAFAQAASMAWRFLASIARKEPWLVTVEDVRLACEVSDICQNTDARTINIMALIRNYVDAQHLFDACPLTTLVDRPQIGKNAKAKFAKTSAALSQELAQRKTQEKLPERRAFWQLMSIVYTERPKSIVDYLRFALVKLMVLTGLRIGEVVYIPFDWRRTRGYRDQNGRPAGESGGISETLMIRHFAEKQEEPYFFEETQFVPDIFRAEVESILEGVARITAPLRTTLRAQYESGRIFPQYETDELVDAVVMYVHLTGNPIWVSPPYSHEITQCIERYRATYDPAELAKFADLQRTASHLAAAVSRYFSPENRSKGLVLRDKYGLASTDKGVRGKFLLVSDVEDFVKRHVPTKRPDLSPLRLNQGGSLAPWEMMFLMPKRAVGEGRGQSVIDIVSTFSVGLADQALLVTALGGVPSDQKYSLFNAYGNKEEDRLLTLTTHTFRHLQTTELFRLGVADSIISKRFNRRSVAQSYVYDHRSLAEELDAIELPAEWSSLLGDGKAATVGKMIAAGKANGPIVREFKRIQVEEGDQAALQFLMAEADGFHATPYGTCLNAFTVDPCPTSLECFNDCRHLSATGLPEHQKNLVVLRGRLQAVLENAQAKPEGTIGKANQISHAMKRLQGVEKLLATPAGALVFPEGVDLSKPNRPGTVLDGT</sequence>
<dbReference type="GO" id="GO:0003677">
    <property type="term" value="F:DNA binding"/>
    <property type="evidence" value="ECO:0007669"/>
    <property type="project" value="InterPro"/>
</dbReference>
<reference evidence="1 2" key="1">
    <citation type="submission" date="2017-01" db="EMBL/GenBank/DDBJ databases">
        <authorList>
            <person name="Mah S.A."/>
            <person name="Swanson W.J."/>
            <person name="Moy G.W."/>
            <person name="Vacquier V.D."/>
        </authorList>
    </citation>
    <scope>NUCLEOTIDE SEQUENCE [LARGE SCALE GENOMIC DNA]</scope>
    <source>
        <strain evidence="1 2">DSM 22694</strain>
    </source>
</reference>
<dbReference type="RefSeq" id="WP_029705685.1">
    <property type="nucleotide sequence ID" value="NZ_CP019239.1"/>
</dbReference>
<evidence type="ECO:0008006" key="3">
    <source>
        <dbReference type="Google" id="ProtNLM"/>
    </source>
</evidence>
<evidence type="ECO:0000313" key="2">
    <source>
        <dbReference type="Proteomes" id="UP000186110"/>
    </source>
</evidence>
<protein>
    <recommendedName>
        <fullName evidence="3">Integrase</fullName>
    </recommendedName>
</protein>
<evidence type="ECO:0000313" key="1">
    <source>
        <dbReference type="EMBL" id="APW42892.1"/>
    </source>
</evidence>
<dbReference type="AlphaFoldDB" id="A0A1P8KA84"/>
<organism evidence="1 2">
    <name type="scientific">Rhodoferax saidenbachensis</name>
    <dbReference type="NCBI Taxonomy" id="1484693"/>
    <lineage>
        <taxon>Bacteria</taxon>
        <taxon>Pseudomonadati</taxon>
        <taxon>Pseudomonadota</taxon>
        <taxon>Betaproteobacteria</taxon>
        <taxon>Burkholderiales</taxon>
        <taxon>Comamonadaceae</taxon>
        <taxon>Rhodoferax</taxon>
    </lineage>
</organism>
<dbReference type="InterPro" id="IPR011010">
    <property type="entry name" value="DNA_brk_join_enz"/>
</dbReference>
<dbReference type="SUPFAM" id="SSF56349">
    <property type="entry name" value="DNA breaking-rejoining enzymes"/>
    <property type="match status" value="1"/>
</dbReference>
<accession>A0A1P8KA84</accession>